<sequence length="124" mass="13828">MAVFKQWMMQEIFTPDEETVVVVSLSSCWLEPGRPPTLRNGFSNLYLFPILGGPEITIPLGQIPFQPLVSGRVEQLPVGLSLLAAPGEDMMLVVLTRQVLDHSGRPTYVLTGKEMYRAAENREL</sequence>
<dbReference type="SUPFAM" id="SSF75304">
    <property type="entry name" value="Amidase signature (AS) enzymes"/>
    <property type="match status" value="1"/>
</dbReference>
<dbReference type="AlphaFoldDB" id="V9DHN6"/>
<dbReference type="InterPro" id="IPR036928">
    <property type="entry name" value="AS_sf"/>
</dbReference>
<reference evidence="1 2" key="1">
    <citation type="submission" date="2013-03" db="EMBL/GenBank/DDBJ databases">
        <title>The Genome Sequence of Cladophialophora carrionii CBS 160.54.</title>
        <authorList>
            <consortium name="The Broad Institute Genomics Platform"/>
            <person name="Cuomo C."/>
            <person name="de Hoog S."/>
            <person name="Gorbushina A."/>
            <person name="Walker B."/>
            <person name="Young S.K."/>
            <person name="Zeng Q."/>
            <person name="Gargeya S."/>
            <person name="Fitzgerald M."/>
            <person name="Haas B."/>
            <person name="Abouelleil A."/>
            <person name="Allen A.W."/>
            <person name="Alvarado L."/>
            <person name="Arachchi H.M."/>
            <person name="Berlin A.M."/>
            <person name="Chapman S.B."/>
            <person name="Gainer-Dewar J."/>
            <person name="Goldberg J."/>
            <person name="Griggs A."/>
            <person name="Gujja S."/>
            <person name="Hansen M."/>
            <person name="Howarth C."/>
            <person name="Imamovic A."/>
            <person name="Ireland A."/>
            <person name="Larimer J."/>
            <person name="McCowan C."/>
            <person name="Murphy C."/>
            <person name="Pearson M."/>
            <person name="Poon T.W."/>
            <person name="Priest M."/>
            <person name="Roberts A."/>
            <person name="Saif S."/>
            <person name="Shea T."/>
            <person name="Sisk P."/>
            <person name="Sykes S."/>
            <person name="Wortman J."/>
            <person name="Nusbaum C."/>
            <person name="Birren B."/>
        </authorList>
    </citation>
    <scope>NUCLEOTIDE SEQUENCE [LARGE SCALE GENOMIC DNA]</scope>
    <source>
        <strain evidence="1 2">CBS 160.54</strain>
    </source>
</reference>
<dbReference type="Proteomes" id="UP000030678">
    <property type="component" value="Unassembled WGS sequence"/>
</dbReference>
<dbReference type="EMBL" id="KB822703">
    <property type="protein sequence ID" value="ETI26211.1"/>
    <property type="molecule type" value="Genomic_DNA"/>
</dbReference>
<proteinExistence type="predicted"/>
<dbReference type="OrthoDB" id="4347796at2759"/>
<dbReference type="VEuPathDB" id="FungiDB:G647_02988"/>
<organism evidence="1 2">
    <name type="scientific">Cladophialophora carrionii CBS 160.54</name>
    <dbReference type="NCBI Taxonomy" id="1279043"/>
    <lineage>
        <taxon>Eukaryota</taxon>
        <taxon>Fungi</taxon>
        <taxon>Dikarya</taxon>
        <taxon>Ascomycota</taxon>
        <taxon>Pezizomycotina</taxon>
        <taxon>Eurotiomycetes</taxon>
        <taxon>Chaetothyriomycetidae</taxon>
        <taxon>Chaetothyriales</taxon>
        <taxon>Herpotrichiellaceae</taxon>
        <taxon>Cladophialophora</taxon>
    </lineage>
</organism>
<name>V9DHN6_9EURO</name>
<evidence type="ECO:0000313" key="2">
    <source>
        <dbReference type="Proteomes" id="UP000030678"/>
    </source>
</evidence>
<dbReference type="RefSeq" id="XP_008725556.1">
    <property type="nucleotide sequence ID" value="XM_008727334.1"/>
</dbReference>
<dbReference type="HOGENOM" id="CLU_2003668_0_0_1"/>
<protein>
    <submittedName>
        <fullName evidence="1">Uncharacterized protein</fullName>
    </submittedName>
</protein>
<gene>
    <name evidence="1" type="ORF">G647_02988</name>
</gene>
<evidence type="ECO:0000313" key="1">
    <source>
        <dbReference type="EMBL" id="ETI26211.1"/>
    </source>
</evidence>
<accession>V9DHN6</accession>
<dbReference type="GeneID" id="19981481"/>